<evidence type="ECO:0000313" key="3">
    <source>
        <dbReference type="Proteomes" id="UP000324222"/>
    </source>
</evidence>
<evidence type="ECO:0000256" key="1">
    <source>
        <dbReference type="SAM" id="MobiDB-lite"/>
    </source>
</evidence>
<feature type="compositionally biased region" description="Polar residues" evidence="1">
    <location>
        <begin position="49"/>
        <end position="59"/>
    </location>
</feature>
<keyword evidence="3" id="KW-1185">Reference proteome</keyword>
<reference evidence="2 3" key="1">
    <citation type="submission" date="2019-05" db="EMBL/GenBank/DDBJ databases">
        <title>Another draft genome of Portunus trituberculatus and its Hox gene families provides insights of decapod evolution.</title>
        <authorList>
            <person name="Jeong J.-H."/>
            <person name="Song I."/>
            <person name="Kim S."/>
            <person name="Choi T."/>
            <person name="Kim D."/>
            <person name="Ryu S."/>
            <person name="Kim W."/>
        </authorList>
    </citation>
    <scope>NUCLEOTIDE SEQUENCE [LARGE SCALE GENOMIC DNA]</scope>
    <source>
        <tissue evidence="2">Muscle</tissue>
    </source>
</reference>
<sequence length="59" mass="6823">MNSNKNKVNEEGEEEEEKEEEKENSGELITARHTKKPAHQIKEDGQLARYNQSGTKEHD</sequence>
<accession>A0A5B7IEA1</accession>
<dbReference type="Proteomes" id="UP000324222">
    <property type="component" value="Unassembled WGS sequence"/>
</dbReference>
<name>A0A5B7IEA1_PORTR</name>
<protein>
    <submittedName>
        <fullName evidence="2">Uncharacterized protein</fullName>
    </submittedName>
</protein>
<organism evidence="2 3">
    <name type="scientific">Portunus trituberculatus</name>
    <name type="common">Swimming crab</name>
    <name type="synonym">Neptunus trituberculatus</name>
    <dbReference type="NCBI Taxonomy" id="210409"/>
    <lineage>
        <taxon>Eukaryota</taxon>
        <taxon>Metazoa</taxon>
        <taxon>Ecdysozoa</taxon>
        <taxon>Arthropoda</taxon>
        <taxon>Crustacea</taxon>
        <taxon>Multicrustacea</taxon>
        <taxon>Malacostraca</taxon>
        <taxon>Eumalacostraca</taxon>
        <taxon>Eucarida</taxon>
        <taxon>Decapoda</taxon>
        <taxon>Pleocyemata</taxon>
        <taxon>Brachyura</taxon>
        <taxon>Eubrachyura</taxon>
        <taxon>Portunoidea</taxon>
        <taxon>Portunidae</taxon>
        <taxon>Portuninae</taxon>
        <taxon>Portunus</taxon>
    </lineage>
</organism>
<comment type="caution">
    <text evidence="2">The sequence shown here is derived from an EMBL/GenBank/DDBJ whole genome shotgun (WGS) entry which is preliminary data.</text>
</comment>
<evidence type="ECO:0000313" key="2">
    <source>
        <dbReference type="EMBL" id="MPC80169.1"/>
    </source>
</evidence>
<feature type="region of interest" description="Disordered" evidence="1">
    <location>
        <begin position="1"/>
        <end position="59"/>
    </location>
</feature>
<gene>
    <name evidence="2" type="ORF">E2C01_074738</name>
</gene>
<proteinExistence type="predicted"/>
<feature type="compositionally biased region" description="Acidic residues" evidence="1">
    <location>
        <begin position="11"/>
        <end position="22"/>
    </location>
</feature>
<dbReference type="AlphaFoldDB" id="A0A5B7IEA1"/>
<dbReference type="EMBL" id="VSRR010053239">
    <property type="protein sequence ID" value="MPC80169.1"/>
    <property type="molecule type" value="Genomic_DNA"/>
</dbReference>